<dbReference type="InterPro" id="IPR003824">
    <property type="entry name" value="UppP"/>
</dbReference>
<dbReference type="PANTHER" id="PTHR30622">
    <property type="entry name" value="UNDECAPRENYL-DIPHOSPHATASE"/>
    <property type="match status" value="1"/>
</dbReference>
<evidence type="ECO:0000313" key="15">
    <source>
        <dbReference type="EMBL" id="KAA0010704.1"/>
    </source>
</evidence>
<comment type="subcellular location">
    <subcellularLocation>
        <location evidence="1 14">Cell membrane</location>
        <topology evidence="1 14">Multi-pass membrane protein</topology>
    </subcellularLocation>
</comment>
<dbReference type="Pfam" id="PF02673">
    <property type="entry name" value="BacA"/>
    <property type="match status" value="1"/>
</dbReference>
<dbReference type="NCBIfam" id="NF001393">
    <property type="entry name" value="PRK00281.2-4"/>
    <property type="match status" value="1"/>
</dbReference>
<dbReference type="NCBIfam" id="TIGR00753">
    <property type="entry name" value="undec_PP_bacA"/>
    <property type="match status" value="1"/>
</dbReference>
<evidence type="ECO:0000256" key="8">
    <source>
        <dbReference type="ARBA" id="ARBA00022989"/>
    </source>
</evidence>
<keyword evidence="5 14" id="KW-1003">Cell membrane</keyword>
<evidence type="ECO:0000256" key="13">
    <source>
        <dbReference type="ARBA" id="ARBA00047594"/>
    </source>
</evidence>
<keyword evidence="7 14" id="KW-0378">Hydrolase</keyword>
<evidence type="ECO:0000256" key="4">
    <source>
        <dbReference type="ARBA" id="ARBA00021581"/>
    </source>
</evidence>
<keyword evidence="14" id="KW-0961">Cell wall biogenesis/degradation</keyword>
<feature type="transmembrane region" description="Helical" evidence="14">
    <location>
        <begin position="254"/>
        <end position="269"/>
    </location>
</feature>
<protein>
    <recommendedName>
        <fullName evidence="4 14">Undecaprenyl-diphosphatase</fullName>
        <ecNumber evidence="3 14">3.6.1.27</ecNumber>
    </recommendedName>
    <alternativeName>
        <fullName evidence="12 14">Bacitracin resistance protein</fullName>
    </alternativeName>
    <alternativeName>
        <fullName evidence="11 14">Undecaprenyl pyrophosphate phosphatase</fullName>
    </alternativeName>
</protein>
<organism evidence="15 16">
    <name type="scientific">Billgrantia pellis</name>
    <dbReference type="NCBI Taxonomy" id="2606936"/>
    <lineage>
        <taxon>Bacteria</taxon>
        <taxon>Pseudomonadati</taxon>
        <taxon>Pseudomonadota</taxon>
        <taxon>Gammaproteobacteria</taxon>
        <taxon>Oceanospirillales</taxon>
        <taxon>Halomonadaceae</taxon>
        <taxon>Billgrantia</taxon>
    </lineage>
</organism>
<dbReference type="EC" id="3.6.1.27" evidence="3 14"/>
<evidence type="ECO:0000256" key="12">
    <source>
        <dbReference type="ARBA" id="ARBA00032932"/>
    </source>
</evidence>
<dbReference type="GO" id="GO:0050380">
    <property type="term" value="F:undecaprenyl-diphosphatase activity"/>
    <property type="evidence" value="ECO:0007669"/>
    <property type="project" value="UniProtKB-UniRule"/>
</dbReference>
<evidence type="ECO:0000256" key="2">
    <source>
        <dbReference type="ARBA" id="ARBA00010621"/>
    </source>
</evidence>
<keyword evidence="14" id="KW-0133">Cell shape</keyword>
<evidence type="ECO:0000256" key="7">
    <source>
        <dbReference type="ARBA" id="ARBA00022801"/>
    </source>
</evidence>
<dbReference type="GO" id="GO:0005886">
    <property type="term" value="C:plasma membrane"/>
    <property type="evidence" value="ECO:0007669"/>
    <property type="project" value="UniProtKB-SubCell"/>
</dbReference>
<comment type="function">
    <text evidence="14">Catalyzes the dephosphorylation of undecaprenyl diphosphate (UPP). Confers resistance to bacitracin.</text>
</comment>
<dbReference type="Proteomes" id="UP000486760">
    <property type="component" value="Unassembled WGS sequence"/>
</dbReference>
<dbReference type="PANTHER" id="PTHR30622:SF4">
    <property type="entry name" value="UNDECAPRENYL-DIPHOSPHATASE"/>
    <property type="match status" value="1"/>
</dbReference>
<feature type="transmembrane region" description="Helical" evidence="14">
    <location>
        <begin position="120"/>
        <end position="136"/>
    </location>
</feature>
<comment type="catalytic activity">
    <reaction evidence="13 14">
        <text>di-trans,octa-cis-undecaprenyl diphosphate + H2O = di-trans,octa-cis-undecaprenyl phosphate + phosphate + H(+)</text>
        <dbReference type="Rhea" id="RHEA:28094"/>
        <dbReference type="ChEBI" id="CHEBI:15377"/>
        <dbReference type="ChEBI" id="CHEBI:15378"/>
        <dbReference type="ChEBI" id="CHEBI:43474"/>
        <dbReference type="ChEBI" id="CHEBI:58405"/>
        <dbReference type="ChEBI" id="CHEBI:60392"/>
        <dbReference type="EC" id="3.6.1.27"/>
    </reaction>
</comment>
<feature type="transmembrane region" description="Helical" evidence="14">
    <location>
        <begin position="194"/>
        <end position="213"/>
    </location>
</feature>
<dbReference type="HAMAP" id="MF_01006">
    <property type="entry name" value="Undec_diphosphatase"/>
    <property type="match status" value="1"/>
</dbReference>
<comment type="miscellaneous">
    <text evidence="14">Bacitracin is thought to be involved in the inhibition of peptidoglycan synthesis by sequestering undecaprenyl diphosphate, thereby reducing the pool of lipid carrier available.</text>
</comment>
<keyword evidence="10 14" id="KW-0046">Antibiotic resistance</keyword>
<keyword evidence="8 14" id="KW-1133">Transmembrane helix</keyword>
<evidence type="ECO:0000256" key="5">
    <source>
        <dbReference type="ARBA" id="ARBA00022475"/>
    </source>
</evidence>
<accession>A0A7V7KGP0</accession>
<dbReference type="EMBL" id="VTPY01000006">
    <property type="protein sequence ID" value="KAA0010704.1"/>
    <property type="molecule type" value="Genomic_DNA"/>
</dbReference>
<dbReference type="GO" id="GO:0008360">
    <property type="term" value="P:regulation of cell shape"/>
    <property type="evidence" value="ECO:0007669"/>
    <property type="project" value="UniProtKB-KW"/>
</dbReference>
<gene>
    <name evidence="14" type="primary">uppP</name>
    <name evidence="15" type="ORF">F0A17_15905</name>
</gene>
<evidence type="ECO:0000256" key="3">
    <source>
        <dbReference type="ARBA" id="ARBA00012374"/>
    </source>
</evidence>
<dbReference type="GO" id="GO:0071555">
    <property type="term" value="P:cell wall organization"/>
    <property type="evidence" value="ECO:0007669"/>
    <property type="project" value="UniProtKB-KW"/>
</dbReference>
<evidence type="ECO:0000256" key="9">
    <source>
        <dbReference type="ARBA" id="ARBA00023136"/>
    </source>
</evidence>
<evidence type="ECO:0000256" key="6">
    <source>
        <dbReference type="ARBA" id="ARBA00022692"/>
    </source>
</evidence>
<evidence type="ECO:0000256" key="11">
    <source>
        <dbReference type="ARBA" id="ARBA00032707"/>
    </source>
</evidence>
<feature type="transmembrane region" description="Helical" evidence="14">
    <location>
        <begin position="225"/>
        <end position="247"/>
    </location>
</feature>
<evidence type="ECO:0000256" key="14">
    <source>
        <dbReference type="HAMAP-Rule" id="MF_01006"/>
    </source>
</evidence>
<dbReference type="GO" id="GO:0009252">
    <property type="term" value="P:peptidoglycan biosynthetic process"/>
    <property type="evidence" value="ECO:0007669"/>
    <property type="project" value="UniProtKB-KW"/>
</dbReference>
<feature type="transmembrane region" description="Helical" evidence="14">
    <location>
        <begin position="41"/>
        <end position="59"/>
    </location>
</feature>
<name>A0A7V7KGP0_9GAMM</name>
<feature type="transmembrane region" description="Helical" evidence="14">
    <location>
        <begin position="6"/>
        <end position="29"/>
    </location>
</feature>
<comment type="similarity">
    <text evidence="2 14">Belongs to the UppP family.</text>
</comment>
<keyword evidence="16" id="KW-1185">Reference proteome</keyword>
<sequence>MDWLQVVVLSVIQGLTEFLPISSSAHLILVPVLTDWTDQGLTFDVAVHLGSLLAVVIYFRHDLKRMAVSWVMSLNVRTLRQGNDDSDARLAWWVLLATVPVCLAGLALHDRIEVGMRSPLWIAFGLIAFGLVLAYADWNKRAGRSEYQLSMRDALIIGLAQALALIPGTSRSGITITAALLLGLSREGAARFSFLLSVPVIVLASGLEIVGLVQSPSHIDWSAMAAGVVLSGLSAYFCIHYFLAFIARIGMQPFVVYRIVLGLWLLWIFA</sequence>
<evidence type="ECO:0000256" key="10">
    <source>
        <dbReference type="ARBA" id="ARBA00023251"/>
    </source>
</evidence>
<evidence type="ECO:0000256" key="1">
    <source>
        <dbReference type="ARBA" id="ARBA00004651"/>
    </source>
</evidence>
<keyword evidence="9 14" id="KW-0472">Membrane</keyword>
<proteinExistence type="inferred from homology"/>
<comment type="caution">
    <text evidence="15">The sequence shown here is derived from an EMBL/GenBank/DDBJ whole genome shotgun (WGS) entry which is preliminary data.</text>
</comment>
<reference evidence="15 16" key="1">
    <citation type="submission" date="2019-08" db="EMBL/GenBank/DDBJ databases">
        <title>Bioinformatics analysis of the strain L3 and L5.</title>
        <authorList>
            <person name="Li X."/>
        </authorList>
    </citation>
    <scope>NUCLEOTIDE SEQUENCE [LARGE SCALE GENOMIC DNA]</scope>
    <source>
        <strain evidence="15 16">L5</strain>
    </source>
</reference>
<evidence type="ECO:0000313" key="16">
    <source>
        <dbReference type="Proteomes" id="UP000486760"/>
    </source>
</evidence>
<feature type="transmembrane region" description="Helical" evidence="14">
    <location>
        <begin position="90"/>
        <end position="108"/>
    </location>
</feature>
<dbReference type="GO" id="GO:0046677">
    <property type="term" value="P:response to antibiotic"/>
    <property type="evidence" value="ECO:0007669"/>
    <property type="project" value="UniProtKB-UniRule"/>
</dbReference>
<dbReference type="RefSeq" id="WP_149329341.1">
    <property type="nucleotide sequence ID" value="NZ_VTPY01000006.1"/>
</dbReference>
<keyword evidence="14" id="KW-0573">Peptidoglycan synthesis</keyword>
<keyword evidence="6 14" id="KW-0812">Transmembrane</keyword>
<dbReference type="AlphaFoldDB" id="A0A7V7KGP0"/>